<feature type="domain" description="Tripartite ATP-independent periplasmic transporters DctQ component" evidence="11">
    <location>
        <begin position="24"/>
        <end position="151"/>
    </location>
</feature>
<dbReference type="GO" id="GO:0005886">
    <property type="term" value="C:plasma membrane"/>
    <property type="evidence" value="ECO:0007669"/>
    <property type="project" value="UniProtKB-SubCell"/>
</dbReference>
<reference evidence="12" key="2">
    <citation type="journal article" date="2021" name="PeerJ">
        <title>Extensive microbial diversity within the chicken gut microbiome revealed by metagenomics and culture.</title>
        <authorList>
            <person name="Gilroy R."/>
            <person name="Ravi A."/>
            <person name="Getino M."/>
            <person name="Pursley I."/>
            <person name="Horton D.L."/>
            <person name="Alikhan N.F."/>
            <person name="Baker D."/>
            <person name="Gharbi K."/>
            <person name="Hall N."/>
            <person name="Watson M."/>
            <person name="Adriaenssens E.M."/>
            <person name="Foster-Nyarko E."/>
            <person name="Jarju S."/>
            <person name="Secka A."/>
            <person name="Antonio M."/>
            <person name="Oren A."/>
            <person name="Chaudhuri R.R."/>
            <person name="La Ragione R."/>
            <person name="Hildebrand F."/>
            <person name="Pallen M.J."/>
        </authorList>
    </citation>
    <scope>NUCLEOTIDE SEQUENCE</scope>
    <source>
        <strain evidence="12">ChiGjej2B2-12916</strain>
    </source>
</reference>
<accession>A0A9D0YSW4</accession>
<organism evidence="12 13">
    <name type="scientific">Candidatus Enterenecus faecium</name>
    <dbReference type="NCBI Taxonomy" id="2840780"/>
    <lineage>
        <taxon>Bacteria</taxon>
        <taxon>Bacillati</taxon>
        <taxon>Bacillota</taxon>
        <taxon>Clostridia</taxon>
        <taxon>Eubacteriales</taxon>
        <taxon>Candidatus Enterenecus</taxon>
    </lineage>
</organism>
<feature type="transmembrane region" description="Helical" evidence="10">
    <location>
        <begin position="12"/>
        <end position="38"/>
    </location>
</feature>
<evidence type="ECO:0000313" key="12">
    <source>
        <dbReference type="EMBL" id="HIQ61631.1"/>
    </source>
</evidence>
<dbReference type="AlphaFoldDB" id="A0A9D0YSW4"/>
<feature type="region of interest" description="Disordered" evidence="9">
    <location>
        <begin position="165"/>
        <end position="197"/>
    </location>
</feature>
<dbReference type="PANTHER" id="PTHR35011">
    <property type="entry name" value="2,3-DIKETO-L-GULONATE TRAP TRANSPORTER SMALL PERMEASE PROTEIN YIAM"/>
    <property type="match status" value="1"/>
</dbReference>
<keyword evidence="2" id="KW-0813">Transport</keyword>
<keyword evidence="6 10" id="KW-1133">Transmembrane helix</keyword>
<evidence type="ECO:0000256" key="5">
    <source>
        <dbReference type="ARBA" id="ARBA00022692"/>
    </source>
</evidence>
<dbReference type="EMBL" id="DVFO01000090">
    <property type="protein sequence ID" value="HIQ61631.1"/>
    <property type="molecule type" value="Genomic_DNA"/>
</dbReference>
<keyword evidence="5 10" id="KW-0812">Transmembrane</keyword>
<evidence type="ECO:0000313" key="13">
    <source>
        <dbReference type="Proteomes" id="UP000886879"/>
    </source>
</evidence>
<proteinExistence type="inferred from homology"/>
<evidence type="ECO:0000256" key="8">
    <source>
        <dbReference type="ARBA" id="ARBA00038436"/>
    </source>
</evidence>
<keyword evidence="4" id="KW-0997">Cell inner membrane</keyword>
<keyword evidence="3" id="KW-1003">Cell membrane</keyword>
<name>A0A9D0YSW4_9FIRM</name>
<evidence type="ECO:0000256" key="6">
    <source>
        <dbReference type="ARBA" id="ARBA00022989"/>
    </source>
</evidence>
<evidence type="ECO:0000256" key="10">
    <source>
        <dbReference type="SAM" id="Phobius"/>
    </source>
</evidence>
<reference evidence="12" key="1">
    <citation type="submission" date="2020-10" db="EMBL/GenBank/DDBJ databases">
        <authorList>
            <person name="Gilroy R."/>
        </authorList>
    </citation>
    <scope>NUCLEOTIDE SEQUENCE</scope>
    <source>
        <strain evidence="12">ChiGjej2B2-12916</strain>
    </source>
</reference>
<comment type="subcellular location">
    <subcellularLocation>
        <location evidence="1">Cell inner membrane</location>
        <topology evidence="1">Multi-pass membrane protein</topology>
    </subcellularLocation>
</comment>
<gene>
    <name evidence="12" type="ORF">IAD31_08585</name>
</gene>
<evidence type="ECO:0000256" key="3">
    <source>
        <dbReference type="ARBA" id="ARBA00022475"/>
    </source>
</evidence>
<evidence type="ECO:0000256" key="7">
    <source>
        <dbReference type="ARBA" id="ARBA00023136"/>
    </source>
</evidence>
<dbReference type="InterPro" id="IPR007387">
    <property type="entry name" value="TRAP_DctQ"/>
</dbReference>
<comment type="caution">
    <text evidence="12">The sequence shown here is derived from an EMBL/GenBank/DDBJ whole genome shotgun (WGS) entry which is preliminary data.</text>
</comment>
<dbReference type="GO" id="GO:0022857">
    <property type="term" value="F:transmembrane transporter activity"/>
    <property type="evidence" value="ECO:0007669"/>
    <property type="project" value="TreeGrafter"/>
</dbReference>
<dbReference type="InterPro" id="IPR055348">
    <property type="entry name" value="DctQ"/>
</dbReference>
<dbReference type="Proteomes" id="UP000886879">
    <property type="component" value="Unassembled WGS sequence"/>
</dbReference>
<evidence type="ECO:0000256" key="2">
    <source>
        <dbReference type="ARBA" id="ARBA00022448"/>
    </source>
</evidence>
<dbReference type="Pfam" id="PF04290">
    <property type="entry name" value="DctQ"/>
    <property type="match status" value="1"/>
</dbReference>
<comment type="similarity">
    <text evidence="8">Belongs to the TRAP transporter small permease family.</text>
</comment>
<evidence type="ECO:0000256" key="9">
    <source>
        <dbReference type="SAM" id="MobiDB-lite"/>
    </source>
</evidence>
<evidence type="ECO:0000256" key="1">
    <source>
        <dbReference type="ARBA" id="ARBA00004429"/>
    </source>
</evidence>
<feature type="transmembrane region" description="Helical" evidence="10">
    <location>
        <begin position="128"/>
        <end position="147"/>
    </location>
</feature>
<dbReference type="PANTHER" id="PTHR35011:SF2">
    <property type="entry name" value="2,3-DIKETO-L-GULONATE TRAP TRANSPORTER SMALL PERMEASE PROTEIN YIAM"/>
    <property type="match status" value="1"/>
</dbReference>
<keyword evidence="7 10" id="KW-0472">Membrane</keyword>
<feature type="compositionally biased region" description="Basic and acidic residues" evidence="9">
    <location>
        <begin position="184"/>
        <end position="197"/>
    </location>
</feature>
<feature type="transmembrane region" description="Helical" evidence="10">
    <location>
        <begin position="90"/>
        <end position="108"/>
    </location>
</feature>
<dbReference type="GO" id="GO:0015740">
    <property type="term" value="P:C4-dicarboxylate transport"/>
    <property type="evidence" value="ECO:0007669"/>
    <property type="project" value="TreeGrafter"/>
</dbReference>
<evidence type="ECO:0000259" key="11">
    <source>
        <dbReference type="Pfam" id="PF04290"/>
    </source>
</evidence>
<sequence>MRKAIRWLDANLEEFILVLLLVSMTVIMGIQVFCRYALSMSLTWSEELTRYLFIWCGFISVSYCSKKCLSIKIEQFVAVFSRRVKAAIKVVNHTCELIFFLFLLPAAYSYMMSAVVSGQVSPACSIPMYYVQAAPFVSFVLVSFRILQRWVIEFQVARGKPVYDPAHPERNTPESFIEANTEAGDERHHKHTDKEDG</sequence>
<evidence type="ECO:0000256" key="4">
    <source>
        <dbReference type="ARBA" id="ARBA00022519"/>
    </source>
</evidence>
<protein>
    <submittedName>
        <fullName evidence="12">TRAP transporter small permease</fullName>
    </submittedName>
</protein>